<reference evidence="1 2" key="1">
    <citation type="submission" date="2023-11" db="EMBL/GenBank/DDBJ databases">
        <title>Paucibacter sp. nov., isolated from fresh soil in Korea.</title>
        <authorList>
            <person name="Le N.T.T."/>
        </authorList>
    </citation>
    <scope>NUCLEOTIDE SEQUENCE [LARGE SCALE GENOMIC DNA]</scope>
    <source>
        <strain evidence="1 2">R3-3</strain>
    </source>
</reference>
<dbReference type="Proteomes" id="UP001285263">
    <property type="component" value="Unassembled WGS sequence"/>
</dbReference>
<comment type="caution">
    <text evidence="1">The sequence shown here is derived from an EMBL/GenBank/DDBJ whole genome shotgun (WGS) entry which is preliminary data.</text>
</comment>
<name>A0ABU5DHU0_9BURK</name>
<evidence type="ECO:0000313" key="2">
    <source>
        <dbReference type="Proteomes" id="UP001285263"/>
    </source>
</evidence>
<protein>
    <submittedName>
        <fullName evidence="1">Uncharacterized protein</fullName>
    </submittedName>
</protein>
<organism evidence="1 2">
    <name type="scientific">Roseateles agri</name>
    <dbReference type="NCBI Taxonomy" id="3098619"/>
    <lineage>
        <taxon>Bacteria</taxon>
        <taxon>Pseudomonadati</taxon>
        <taxon>Pseudomonadota</taxon>
        <taxon>Betaproteobacteria</taxon>
        <taxon>Burkholderiales</taxon>
        <taxon>Sphaerotilaceae</taxon>
        <taxon>Roseateles</taxon>
    </lineage>
</organism>
<proteinExistence type="predicted"/>
<sequence length="193" mass="21776">MPSPSPLPAPRRRKQAASFEDQFHCSLGRLVHETARLDFLVGLQLNWLGQHCNVSVARYLDPTKCSLAMRLAKLHSLVKRAFKPAGPAALNEFGAWFEQAGAARALRNNYAHGRWGVPVRLDEDPRGPEFPRIQMLAFVALDWDMTPNQPDRSVYMSLESFQQQVADAVKVFNSYFKLSEKHLPHVGVPGRRS</sequence>
<keyword evidence="2" id="KW-1185">Reference proteome</keyword>
<evidence type="ECO:0000313" key="1">
    <source>
        <dbReference type="EMBL" id="MDY0744794.1"/>
    </source>
</evidence>
<accession>A0ABU5DHU0</accession>
<gene>
    <name evidence="1" type="ORF">SNE35_09760</name>
</gene>
<dbReference type="EMBL" id="JAXCLA010000003">
    <property type="protein sequence ID" value="MDY0744794.1"/>
    <property type="molecule type" value="Genomic_DNA"/>
</dbReference>